<dbReference type="VEuPathDB" id="FungiDB:ASPZODRAFT_59289"/>
<evidence type="ECO:0000256" key="1">
    <source>
        <dbReference type="SAM" id="Phobius"/>
    </source>
</evidence>
<dbReference type="AlphaFoldDB" id="A0A1L9SSR1"/>
<feature type="transmembrane region" description="Helical" evidence="1">
    <location>
        <begin position="109"/>
        <end position="136"/>
    </location>
</feature>
<name>A0A1L9SSR1_9EURO</name>
<reference evidence="3" key="1">
    <citation type="journal article" date="2017" name="Genome Biol.">
        <title>Comparative genomics reveals high biological diversity and specific adaptations in the industrially and medically important fungal genus Aspergillus.</title>
        <authorList>
            <person name="de Vries R.P."/>
            <person name="Riley R."/>
            <person name="Wiebenga A."/>
            <person name="Aguilar-Osorio G."/>
            <person name="Amillis S."/>
            <person name="Uchima C.A."/>
            <person name="Anderluh G."/>
            <person name="Asadollahi M."/>
            <person name="Askin M."/>
            <person name="Barry K."/>
            <person name="Battaglia E."/>
            <person name="Bayram O."/>
            <person name="Benocci T."/>
            <person name="Braus-Stromeyer S.A."/>
            <person name="Caldana C."/>
            <person name="Canovas D."/>
            <person name="Cerqueira G.C."/>
            <person name="Chen F."/>
            <person name="Chen W."/>
            <person name="Choi C."/>
            <person name="Clum A."/>
            <person name="Dos Santos R.A."/>
            <person name="Damasio A.R."/>
            <person name="Diallinas G."/>
            <person name="Emri T."/>
            <person name="Fekete E."/>
            <person name="Flipphi M."/>
            <person name="Freyberg S."/>
            <person name="Gallo A."/>
            <person name="Gournas C."/>
            <person name="Habgood R."/>
            <person name="Hainaut M."/>
            <person name="Harispe M.L."/>
            <person name="Henrissat B."/>
            <person name="Hilden K.S."/>
            <person name="Hope R."/>
            <person name="Hossain A."/>
            <person name="Karabika E."/>
            <person name="Karaffa L."/>
            <person name="Karanyi Z."/>
            <person name="Krasevec N."/>
            <person name="Kuo A."/>
            <person name="Kusch H."/>
            <person name="LaButti K."/>
            <person name="Lagendijk E.L."/>
            <person name="Lapidus A."/>
            <person name="Levasseur A."/>
            <person name="Lindquist E."/>
            <person name="Lipzen A."/>
            <person name="Logrieco A.F."/>
            <person name="MacCabe A."/>
            <person name="Maekelae M.R."/>
            <person name="Malavazi I."/>
            <person name="Melin P."/>
            <person name="Meyer V."/>
            <person name="Mielnichuk N."/>
            <person name="Miskei M."/>
            <person name="Molnar A.P."/>
            <person name="Mule G."/>
            <person name="Ngan C.Y."/>
            <person name="Orejas M."/>
            <person name="Orosz E."/>
            <person name="Ouedraogo J.P."/>
            <person name="Overkamp K.M."/>
            <person name="Park H.-S."/>
            <person name="Perrone G."/>
            <person name="Piumi F."/>
            <person name="Punt P.J."/>
            <person name="Ram A.F."/>
            <person name="Ramon A."/>
            <person name="Rauscher S."/>
            <person name="Record E."/>
            <person name="Riano-Pachon D.M."/>
            <person name="Robert V."/>
            <person name="Roehrig J."/>
            <person name="Ruller R."/>
            <person name="Salamov A."/>
            <person name="Salih N.S."/>
            <person name="Samson R.A."/>
            <person name="Sandor E."/>
            <person name="Sanguinetti M."/>
            <person name="Schuetze T."/>
            <person name="Sepcic K."/>
            <person name="Shelest E."/>
            <person name="Sherlock G."/>
            <person name="Sophianopoulou V."/>
            <person name="Squina F.M."/>
            <person name="Sun H."/>
            <person name="Susca A."/>
            <person name="Todd R.B."/>
            <person name="Tsang A."/>
            <person name="Unkles S.E."/>
            <person name="van de Wiele N."/>
            <person name="van Rossen-Uffink D."/>
            <person name="Oliveira J.V."/>
            <person name="Vesth T.C."/>
            <person name="Visser J."/>
            <person name="Yu J.-H."/>
            <person name="Zhou M."/>
            <person name="Andersen M.R."/>
            <person name="Archer D.B."/>
            <person name="Baker S.E."/>
            <person name="Benoit I."/>
            <person name="Brakhage A.A."/>
            <person name="Braus G.H."/>
            <person name="Fischer R."/>
            <person name="Frisvad J.C."/>
            <person name="Goldman G.H."/>
            <person name="Houbraken J."/>
            <person name="Oakley B."/>
            <person name="Pocsi I."/>
            <person name="Scazzocchio C."/>
            <person name="Seiboth B."/>
            <person name="vanKuyk P.A."/>
            <person name="Wortman J."/>
            <person name="Dyer P.S."/>
            <person name="Grigoriev I.V."/>
        </authorList>
    </citation>
    <scope>NUCLEOTIDE SEQUENCE [LARGE SCALE GENOMIC DNA]</scope>
    <source>
        <strain evidence="3">CBS 506.65</strain>
    </source>
</reference>
<keyword evidence="1" id="KW-0812">Transmembrane</keyword>
<feature type="transmembrane region" description="Helical" evidence="1">
    <location>
        <begin position="552"/>
        <end position="579"/>
    </location>
</feature>
<evidence type="ECO:0000313" key="3">
    <source>
        <dbReference type="Proteomes" id="UP000184188"/>
    </source>
</evidence>
<keyword evidence="1" id="KW-0472">Membrane</keyword>
<keyword evidence="1" id="KW-1133">Transmembrane helix</keyword>
<sequence length="653" mass="71528">MSQINTYSGLWINWSHGLFRGATLTLPQEYAGLLTSFLAIFVSFSGGMFWRILSYAIHQCNTTSHNKQRDALHLSRQVLLRNSGTSSGGAAWSMTVLGFSMHNRASHAILRMIPLVLLALLTMAVFGVSGVFTSYITKMPGNSTLIRGPHCGGFSLTSASSTSIFALSNVEGKALADTYQAATYASQCYQNESSLNCGTYVQPNLPFTTEQNVSCPFRSDLCNPTNQSAIAMDTGYLDSQTHFGINAAPWNRIKFRRRATCVPVYGGDFATMYNNSDGTHTVDIWAGTTHTGLADNLTFTYSSATVEGGIGYQLSAVYALYDPLGTFEATQWNPISALNTTDSDITLMMLAQNDMGYENPCYDPWITATLKLANISESIWEANDWVSLLGCIDQYQICNPTMTGDSGCSKLGGLESVAVDLTLRAPELGFNDLQVATISRFLTTQSYRGMYYNVQGRGANALNAQQKAWANLLYYLPPDQWEIEVTRWFATSLALEQAWSVEWATSPTNFDYSPSATVDVGWEYSPPTNAVQRKLCRNQLIRSSDTHISLSILGMAVILIVGGIIIIIGFSIDTVVGWFQRGHSRYRREQWLAEETLELHGVAYRVAGFPLDAGGEFPPSSTLGSAAPGVVEEEYETKANGYVPVTQAAGLRE</sequence>
<organism evidence="2 3">
    <name type="scientific">Penicilliopsis zonata CBS 506.65</name>
    <dbReference type="NCBI Taxonomy" id="1073090"/>
    <lineage>
        <taxon>Eukaryota</taxon>
        <taxon>Fungi</taxon>
        <taxon>Dikarya</taxon>
        <taxon>Ascomycota</taxon>
        <taxon>Pezizomycotina</taxon>
        <taxon>Eurotiomycetes</taxon>
        <taxon>Eurotiomycetidae</taxon>
        <taxon>Eurotiales</taxon>
        <taxon>Aspergillaceae</taxon>
        <taxon>Penicilliopsis</taxon>
    </lineage>
</organism>
<dbReference type="OrthoDB" id="3540210at2759"/>
<dbReference type="EMBL" id="KV878337">
    <property type="protein sequence ID" value="OJJ50131.1"/>
    <property type="molecule type" value="Genomic_DNA"/>
</dbReference>
<proteinExistence type="predicted"/>
<evidence type="ECO:0000313" key="2">
    <source>
        <dbReference type="EMBL" id="OJJ50131.1"/>
    </source>
</evidence>
<dbReference type="GeneID" id="34615299"/>
<feature type="transmembrane region" description="Helical" evidence="1">
    <location>
        <begin position="30"/>
        <end position="50"/>
    </location>
</feature>
<keyword evidence="3" id="KW-1185">Reference proteome</keyword>
<dbReference type="RefSeq" id="XP_022584641.1">
    <property type="nucleotide sequence ID" value="XM_022728835.1"/>
</dbReference>
<protein>
    <submittedName>
        <fullName evidence="2">Uncharacterized protein</fullName>
    </submittedName>
</protein>
<dbReference type="Proteomes" id="UP000184188">
    <property type="component" value="Unassembled WGS sequence"/>
</dbReference>
<gene>
    <name evidence="2" type="ORF">ASPZODRAFT_59289</name>
</gene>
<accession>A0A1L9SSR1</accession>